<sequence length="63" mass="6852">MTLLLVVLNVRAVIITDVLFSYGGRGMFFGPLIALFTGSVLGLVVLIEELLTNDTGQQRKRTA</sequence>
<proteinExistence type="predicted"/>
<organism evidence="1 2">
    <name type="scientific">Halogeometricum borinquense</name>
    <dbReference type="NCBI Taxonomy" id="60847"/>
    <lineage>
        <taxon>Archaea</taxon>
        <taxon>Methanobacteriati</taxon>
        <taxon>Methanobacteriota</taxon>
        <taxon>Stenosarchaea group</taxon>
        <taxon>Halobacteria</taxon>
        <taxon>Halobacteriales</taxon>
        <taxon>Haloferacaceae</taxon>
        <taxon>Halogeometricum</taxon>
    </lineage>
</organism>
<reference evidence="1 2" key="1">
    <citation type="submission" date="2020-02" db="EMBL/GenBank/DDBJ databases">
        <title>Whole genome sequence of Halogeometricum borinquense strain wsp4.</title>
        <authorList>
            <person name="Verma D.K."/>
            <person name="Gopal K."/>
            <person name="Prasad E.S."/>
        </authorList>
    </citation>
    <scope>NUCLEOTIDE SEQUENCE [LARGE SCALE GENOMIC DNA]</scope>
    <source>
        <strain evidence="2">wsp4</strain>
    </source>
</reference>
<dbReference type="AlphaFoldDB" id="A0A6C0UM16"/>
<name>A0A6C0UM16_9EURY</name>
<accession>A0A6C0UM16</accession>
<protein>
    <submittedName>
        <fullName evidence="1">Uncharacterized protein</fullName>
    </submittedName>
</protein>
<evidence type="ECO:0000313" key="1">
    <source>
        <dbReference type="EMBL" id="QIB76492.1"/>
    </source>
</evidence>
<evidence type="ECO:0000313" key="2">
    <source>
        <dbReference type="Proteomes" id="UP000465846"/>
    </source>
</evidence>
<dbReference type="Proteomes" id="UP000465846">
    <property type="component" value="Chromosome"/>
</dbReference>
<dbReference type="EMBL" id="CP048739">
    <property type="protein sequence ID" value="QIB76492.1"/>
    <property type="molecule type" value="Genomic_DNA"/>
</dbReference>
<gene>
    <name evidence="1" type="ORF">G3I44_12885</name>
</gene>